<evidence type="ECO:0000259" key="5">
    <source>
        <dbReference type="Pfam" id="PF07631"/>
    </source>
</evidence>
<reference evidence="7 8" key="1">
    <citation type="submission" date="2020-08" db="EMBL/GenBank/DDBJ databases">
        <title>The genome sequence of Novosphingobium flavum 4Y4.</title>
        <authorList>
            <person name="Liu Y."/>
        </authorList>
    </citation>
    <scope>NUCLEOTIDE SEQUENCE [LARGE SCALE GENOMIC DNA]</scope>
    <source>
        <strain evidence="7 8">4Y4</strain>
    </source>
</reference>
<keyword evidence="2" id="KW-0732">Signal</keyword>
<sequence>MRLFAKAGPRLRAASVIALATSVAITAFAPSSASPVESQAIAPQASVREPAIAPAEAGLRRLNEVQYARAIEQTFGPGLKIPGRFEPPLREHGLLAIGAAHVTVTPTGLEQYELRGRQIAADAVAGGHVAMPCAPKDGTFSANCARNVLGRYGRMLYRRPLKDGELSSVVALTQAGTQASGSFAKGLAAGLSRLLVSPNFIFRVERNGGPGQIDDWSLATRISFLLWDAPPDEALLDAVARGDLADKARRAAVIERMIASPRFEQGVRAFFFDMFGYEQFQGLVKDQAIYPKFSNDLVKDAQEQTLRTLVSLLIVNKGDYRDIFTTRQTFLNRNLAALYRVPAPTAAMDGWAPFTFPTTEPRAGILSLAAFLMLDPTHEGKSSPTIRGKTVRELLLCQPVPAPPPNVNFSIVQDDSNPLYQTARQRLLAHQESPACAGCHRVTDPIGLSLENYDATGGYRTHEKTALIDASGTFDGKPYSGLLGLTALLRESPDVTSCLVQRVFEYALGREARALDADWLNQANARFSAQGNRVPELMRLIASSDAIAATRPATTATAASSSSPDQAALTSLYRRAR</sequence>
<protein>
    <submittedName>
        <fullName evidence="7">DUF1592 domain-containing protein</fullName>
    </submittedName>
</protein>
<evidence type="ECO:0000259" key="4">
    <source>
        <dbReference type="Pfam" id="PF07627"/>
    </source>
</evidence>
<name>A0A7X1F628_9SPHN</name>
<dbReference type="Pfam" id="PF07624">
    <property type="entry name" value="PSD2"/>
    <property type="match status" value="1"/>
</dbReference>
<accession>A0A7X1F628</accession>
<feature type="compositionally biased region" description="Low complexity" evidence="1">
    <location>
        <begin position="555"/>
        <end position="568"/>
    </location>
</feature>
<feature type="chain" id="PRO_5031205249" evidence="2">
    <location>
        <begin position="30"/>
        <end position="577"/>
    </location>
</feature>
<evidence type="ECO:0000256" key="1">
    <source>
        <dbReference type="SAM" id="MobiDB-lite"/>
    </source>
</evidence>
<dbReference type="InterPro" id="IPR011478">
    <property type="entry name" value="DUF1585"/>
</dbReference>
<evidence type="ECO:0000313" key="8">
    <source>
        <dbReference type="Proteomes" id="UP000520156"/>
    </source>
</evidence>
<gene>
    <name evidence="7" type="ORF">H7F49_04320</name>
</gene>
<feature type="domain" description="DUF1588" evidence="4">
    <location>
        <begin position="362"/>
        <end position="463"/>
    </location>
</feature>
<dbReference type="InterPro" id="IPR013039">
    <property type="entry name" value="DUF1588"/>
</dbReference>
<dbReference type="Pfam" id="PF07637">
    <property type="entry name" value="PSD5"/>
    <property type="match status" value="1"/>
</dbReference>
<proteinExistence type="predicted"/>
<dbReference type="InterPro" id="IPR013042">
    <property type="entry name" value="DUF1592"/>
</dbReference>
<feature type="domain" description="DUF1592" evidence="5">
    <location>
        <begin position="213"/>
        <end position="340"/>
    </location>
</feature>
<comment type="caution">
    <text evidence="7">The sequence shown here is derived from an EMBL/GenBank/DDBJ whole genome shotgun (WGS) entry which is preliminary data.</text>
</comment>
<feature type="domain" description="DUF1595" evidence="6">
    <location>
        <begin position="144"/>
        <end position="205"/>
    </location>
</feature>
<dbReference type="AlphaFoldDB" id="A0A7X1F628"/>
<dbReference type="RefSeq" id="WP_185682333.1">
    <property type="nucleotide sequence ID" value="NZ_JACLAU010000003.1"/>
</dbReference>
<feature type="domain" description="DUF1585" evidence="3">
    <location>
        <begin position="475"/>
        <end position="546"/>
    </location>
</feature>
<feature type="region of interest" description="Disordered" evidence="1">
    <location>
        <begin position="555"/>
        <end position="577"/>
    </location>
</feature>
<evidence type="ECO:0000259" key="6">
    <source>
        <dbReference type="Pfam" id="PF07637"/>
    </source>
</evidence>
<dbReference type="Pfam" id="PF07631">
    <property type="entry name" value="PSD4"/>
    <property type="match status" value="1"/>
</dbReference>
<dbReference type="InterPro" id="IPR013043">
    <property type="entry name" value="DUF1595"/>
</dbReference>
<dbReference type="Proteomes" id="UP000520156">
    <property type="component" value="Unassembled WGS sequence"/>
</dbReference>
<evidence type="ECO:0000259" key="3">
    <source>
        <dbReference type="Pfam" id="PF07624"/>
    </source>
</evidence>
<dbReference type="Pfam" id="PF07627">
    <property type="entry name" value="PSCyt3"/>
    <property type="match status" value="1"/>
</dbReference>
<keyword evidence="8" id="KW-1185">Reference proteome</keyword>
<feature type="signal peptide" evidence="2">
    <location>
        <begin position="1"/>
        <end position="29"/>
    </location>
</feature>
<dbReference type="EMBL" id="JACLAU010000003">
    <property type="protein sequence ID" value="MBC2650919.1"/>
    <property type="molecule type" value="Genomic_DNA"/>
</dbReference>
<evidence type="ECO:0000313" key="7">
    <source>
        <dbReference type="EMBL" id="MBC2650919.1"/>
    </source>
</evidence>
<organism evidence="7 8">
    <name type="scientific">Novosphingobium aerophilum</name>
    <dbReference type="NCBI Taxonomy" id="2839843"/>
    <lineage>
        <taxon>Bacteria</taxon>
        <taxon>Pseudomonadati</taxon>
        <taxon>Pseudomonadota</taxon>
        <taxon>Alphaproteobacteria</taxon>
        <taxon>Sphingomonadales</taxon>
        <taxon>Sphingomonadaceae</taxon>
        <taxon>Novosphingobium</taxon>
    </lineage>
</organism>
<evidence type="ECO:0000256" key="2">
    <source>
        <dbReference type="SAM" id="SignalP"/>
    </source>
</evidence>